<dbReference type="RefSeq" id="WP_129921347.1">
    <property type="nucleotide sequence ID" value="NZ_SEWE01000022.1"/>
</dbReference>
<dbReference type="PROSITE" id="PS50901">
    <property type="entry name" value="FTSK"/>
    <property type="match status" value="1"/>
</dbReference>
<feature type="binding site" evidence="13">
    <location>
        <begin position="641"/>
        <end position="648"/>
    </location>
    <ligand>
        <name>ATP</name>
        <dbReference type="ChEBI" id="CHEBI:30616"/>
    </ligand>
</feature>
<dbReference type="InterPro" id="IPR041027">
    <property type="entry name" value="FtsK_alpha"/>
</dbReference>
<feature type="compositionally biased region" description="Basic and acidic residues" evidence="14">
    <location>
        <begin position="33"/>
        <end position="44"/>
    </location>
</feature>
<keyword evidence="9 15" id="KW-1133">Transmembrane helix</keyword>
<evidence type="ECO:0000256" key="13">
    <source>
        <dbReference type="PROSITE-ProRule" id="PRU00289"/>
    </source>
</evidence>
<evidence type="ECO:0000256" key="1">
    <source>
        <dbReference type="ARBA" id="ARBA00004651"/>
    </source>
</evidence>
<feature type="transmembrane region" description="Helical" evidence="15">
    <location>
        <begin position="227"/>
        <end position="248"/>
    </location>
</feature>
<evidence type="ECO:0000313" key="18">
    <source>
        <dbReference type="Proteomes" id="UP000294155"/>
    </source>
</evidence>
<gene>
    <name evidence="17" type="ORF">EWM57_11765</name>
</gene>
<evidence type="ECO:0000313" key="17">
    <source>
        <dbReference type="EMBL" id="RYU79031.1"/>
    </source>
</evidence>
<feature type="compositionally biased region" description="Acidic residues" evidence="14">
    <location>
        <begin position="326"/>
        <end position="337"/>
    </location>
</feature>
<dbReference type="InterPro" id="IPR002543">
    <property type="entry name" value="FtsK_dom"/>
</dbReference>
<dbReference type="SUPFAM" id="SSF46785">
    <property type="entry name" value="Winged helix' DNA-binding domain"/>
    <property type="match status" value="1"/>
</dbReference>
<dbReference type="SUPFAM" id="SSF103473">
    <property type="entry name" value="MFS general substrate transporter"/>
    <property type="match status" value="1"/>
</dbReference>
<dbReference type="GO" id="GO:0007059">
    <property type="term" value="P:chromosome segregation"/>
    <property type="evidence" value="ECO:0007669"/>
    <property type="project" value="UniProtKB-KW"/>
</dbReference>
<evidence type="ECO:0000256" key="9">
    <source>
        <dbReference type="ARBA" id="ARBA00022989"/>
    </source>
</evidence>
<dbReference type="Pfam" id="PF13491">
    <property type="entry name" value="FtsK_4TM"/>
    <property type="match status" value="1"/>
</dbReference>
<dbReference type="Proteomes" id="UP000294155">
    <property type="component" value="Unassembled WGS sequence"/>
</dbReference>
<dbReference type="InterPro" id="IPR036259">
    <property type="entry name" value="MFS_trans_sf"/>
</dbReference>
<dbReference type="GO" id="GO:0003677">
    <property type="term" value="F:DNA binding"/>
    <property type="evidence" value="ECO:0007669"/>
    <property type="project" value="UniProtKB-KW"/>
</dbReference>
<evidence type="ECO:0000256" key="7">
    <source>
        <dbReference type="ARBA" id="ARBA00022829"/>
    </source>
</evidence>
<evidence type="ECO:0000256" key="6">
    <source>
        <dbReference type="ARBA" id="ARBA00022741"/>
    </source>
</evidence>
<keyword evidence="10" id="KW-0238">DNA-binding</keyword>
<evidence type="ECO:0000256" key="15">
    <source>
        <dbReference type="SAM" id="Phobius"/>
    </source>
</evidence>
<accession>A0A4Q5LCK4</accession>
<dbReference type="SUPFAM" id="SSF52540">
    <property type="entry name" value="P-loop containing nucleoside triphosphate hydrolases"/>
    <property type="match status" value="1"/>
</dbReference>
<evidence type="ECO:0000256" key="11">
    <source>
        <dbReference type="ARBA" id="ARBA00023136"/>
    </source>
</evidence>
<keyword evidence="18" id="KW-1185">Reference proteome</keyword>
<dbReference type="Gene3D" id="1.10.10.10">
    <property type="entry name" value="Winged helix-like DNA-binding domain superfamily/Winged helix DNA-binding domain"/>
    <property type="match status" value="1"/>
</dbReference>
<keyword evidence="3" id="KW-1003">Cell membrane</keyword>
<comment type="caution">
    <text evidence="17">The sequence shown here is derived from an EMBL/GenBank/DDBJ whole genome shotgun (WGS) entry which is preliminary data.</text>
</comment>
<dbReference type="PANTHER" id="PTHR22683:SF41">
    <property type="entry name" value="DNA TRANSLOCASE FTSK"/>
    <property type="match status" value="1"/>
</dbReference>
<dbReference type="GO" id="GO:0005886">
    <property type="term" value="C:plasma membrane"/>
    <property type="evidence" value="ECO:0007669"/>
    <property type="project" value="UniProtKB-SubCell"/>
</dbReference>
<evidence type="ECO:0000256" key="2">
    <source>
        <dbReference type="ARBA" id="ARBA00006474"/>
    </source>
</evidence>
<dbReference type="Gene3D" id="3.30.980.40">
    <property type="match status" value="1"/>
</dbReference>
<dbReference type="GO" id="GO:0051301">
    <property type="term" value="P:cell division"/>
    <property type="evidence" value="ECO:0007669"/>
    <property type="project" value="UniProtKB-KW"/>
</dbReference>
<dbReference type="OrthoDB" id="9807790at2"/>
<comment type="similarity">
    <text evidence="2">Belongs to the FtsK/SpoIIIE/SftA family.</text>
</comment>
<evidence type="ECO:0000256" key="10">
    <source>
        <dbReference type="ARBA" id="ARBA00023125"/>
    </source>
</evidence>
<feature type="domain" description="FtsK" evidence="16">
    <location>
        <begin position="623"/>
        <end position="828"/>
    </location>
</feature>
<dbReference type="Gene3D" id="3.40.50.300">
    <property type="entry name" value="P-loop containing nucleotide triphosphate hydrolases"/>
    <property type="match status" value="1"/>
</dbReference>
<feature type="compositionally biased region" description="Polar residues" evidence="14">
    <location>
        <begin position="1"/>
        <end position="12"/>
    </location>
</feature>
<dbReference type="InterPro" id="IPR027417">
    <property type="entry name" value="P-loop_NTPase"/>
</dbReference>
<feature type="transmembrane region" description="Helical" evidence="15">
    <location>
        <begin position="139"/>
        <end position="160"/>
    </location>
</feature>
<keyword evidence="7" id="KW-0159">Chromosome partition</keyword>
<dbReference type="Pfam" id="PF01580">
    <property type="entry name" value="FtsK_SpoIIIE"/>
    <property type="match status" value="1"/>
</dbReference>
<dbReference type="Pfam" id="PF17854">
    <property type="entry name" value="FtsK_alpha"/>
    <property type="match status" value="1"/>
</dbReference>
<evidence type="ECO:0000256" key="4">
    <source>
        <dbReference type="ARBA" id="ARBA00022618"/>
    </source>
</evidence>
<evidence type="ECO:0000256" key="8">
    <source>
        <dbReference type="ARBA" id="ARBA00022840"/>
    </source>
</evidence>
<dbReference type="InterPro" id="IPR025199">
    <property type="entry name" value="FtsK_4TM"/>
</dbReference>
<evidence type="ECO:0000256" key="5">
    <source>
        <dbReference type="ARBA" id="ARBA00022692"/>
    </source>
</evidence>
<name>A0A4Q5LCK4_9BACT</name>
<feature type="region of interest" description="Disordered" evidence="14">
    <location>
        <begin position="391"/>
        <end position="449"/>
    </location>
</feature>
<keyword evidence="5 15" id="KW-0812">Transmembrane</keyword>
<dbReference type="GO" id="GO:0005524">
    <property type="term" value="F:ATP binding"/>
    <property type="evidence" value="ECO:0007669"/>
    <property type="project" value="UniProtKB-UniRule"/>
</dbReference>
<dbReference type="PANTHER" id="PTHR22683">
    <property type="entry name" value="SPORULATION PROTEIN RELATED"/>
    <property type="match status" value="1"/>
</dbReference>
<keyword evidence="8 13" id="KW-0067">ATP-binding</keyword>
<dbReference type="Pfam" id="PF09397">
    <property type="entry name" value="FtsK_gamma"/>
    <property type="match status" value="1"/>
</dbReference>
<dbReference type="InterPro" id="IPR050206">
    <property type="entry name" value="FtsK/SpoIIIE/SftA"/>
</dbReference>
<evidence type="ECO:0000256" key="3">
    <source>
        <dbReference type="ARBA" id="ARBA00022475"/>
    </source>
</evidence>
<dbReference type="InterPro" id="IPR036388">
    <property type="entry name" value="WH-like_DNA-bd_sf"/>
</dbReference>
<evidence type="ECO:0000259" key="16">
    <source>
        <dbReference type="PROSITE" id="PS50901"/>
    </source>
</evidence>
<feature type="compositionally biased region" description="Low complexity" evidence="14">
    <location>
        <begin position="312"/>
        <end position="325"/>
    </location>
</feature>
<keyword evidence="4" id="KW-0132">Cell division</keyword>
<keyword evidence="12" id="KW-0131">Cell cycle</keyword>
<proteinExistence type="inferred from homology"/>
<dbReference type="InterPro" id="IPR018541">
    <property type="entry name" value="Ftsk_gamma"/>
</dbReference>
<sequence>MAKNTYRQTSSPEPARTNEPRPVRNQPRQNAEPAREPRRNDAKAAPKPAPKAPRQPLKLPSVKLGNVFGFLRDRRFQLFLGFFFLLTSIYLTIAFVSFLFTGHADQSVVESLNATPVKEAGQESGNWLGLLGAMLAELLIHKGFGVAAFAVIPIVFFLGYKIVFRRAELSLSYVLALCLFTMGWLSLLLGYVVLTLEAPDADPALAHSLDFLSGGVGYEAALWLDSLIGWGTVLLLAFLLISFVVYFFNVTTLNLGRSKADDDEPAFGTAAQAQTAAASINGFNAVVTADDEEEEEEDPAPQMTLRRVGPVATPAPAPVQAVPAPELDEPEEEELDDAPAIASGPINSPSPALSAAAAVPLTVASSSVAATLASASAAIAAAGASAAAAPAASGPSFSFETPTDPEPVAALPTRVPTPLSMADLADDDAPLPVSAPRETAGPALQIDSQPGELDPAAGADMAAIADDDQDMETMPAVNYDPTLDLSRYQYPTLELLNDYGVAKAQVSKEELEANKDRIVETLGHYGINIASIKATIGPTVTLYEIVPDAGVRISKIKSLEDDIALSLAALGIRIIAPSPGKGTIGIEVPNTKKEMVSIRSVFATDKFASTEMDLPIAFGRTITNEVFVVDLAKMPHLLMAGATGQGKSVGLNVILASLLYKRHPAQLKFVLVDPKKVELSIFNKIERHFLAKLPDTDEAIITDTKKVVNTLNSLCMEMDRRYDLLKDAGCRNLKEYNRKFIERRLNPKKGHRYMPFIVLVIDELADLMMTAGKEVETPIARLAQLARAIGIHLIVATQRPSVNVITGIIKANFPCRISFKVTSKIDSRTILDAGGADQLVGQGDMLISQGSDIIRVQCAFIDTPEVDRLCDYIGEQQGYPDAYLLPEVVGESGSGSGDAEDFDPSSRDSMFEEAARVIVTHQQGSTSLLQRRLKLGYNRAGRLIDQLEHFGIVGPFEGSKAREVLIPDEYSLEQLLNNLPK</sequence>
<dbReference type="AlphaFoldDB" id="A0A4Q5LCK4"/>
<dbReference type="SMART" id="SM00843">
    <property type="entry name" value="Ftsk_gamma"/>
    <property type="match status" value="1"/>
</dbReference>
<reference evidence="17 18" key="1">
    <citation type="submission" date="2019-02" db="EMBL/GenBank/DDBJ databases">
        <title>Bacterial novel species isolated from soil.</title>
        <authorList>
            <person name="Jung H.-Y."/>
        </authorList>
    </citation>
    <scope>NUCLEOTIDE SEQUENCE [LARGE SCALE GENOMIC DNA]</scope>
    <source>
        <strain evidence="17 18">1-3-3-3</strain>
    </source>
</reference>
<evidence type="ECO:0000256" key="14">
    <source>
        <dbReference type="SAM" id="MobiDB-lite"/>
    </source>
</evidence>
<comment type="subcellular location">
    <subcellularLocation>
        <location evidence="1">Cell membrane</location>
        <topology evidence="1">Multi-pass membrane protein</topology>
    </subcellularLocation>
</comment>
<organism evidence="17 18">
    <name type="scientific">Hymenobacter persicinus</name>
    <dbReference type="NCBI Taxonomy" id="2025506"/>
    <lineage>
        <taxon>Bacteria</taxon>
        <taxon>Pseudomonadati</taxon>
        <taxon>Bacteroidota</taxon>
        <taxon>Cytophagia</taxon>
        <taxon>Cytophagales</taxon>
        <taxon>Hymenobacteraceae</taxon>
        <taxon>Hymenobacter</taxon>
    </lineage>
</organism>
<feature type="region of interest" description="Disordered" evidence="14">
    <location>
        <begin position="312"/>
        <end position="352"/>
    </location>
</feature>
<evidence type="ECO:0000256" key="12">
    <source>
        <dbReference type="ARBA" id="ARBA00023306"/>
    </source>
</evidence>
<keyword evidence="6 13" id="KW-0547">Nucleotide-binding</keyword>
<dbReference type="EMBL" id="SEWE01000022">
    <property type="protein sequence ID" value="RYU79031.1"/>
    <property type="molecule type" value="Genomic_DNA"/>
</dbReference>
<keyword evidence="11 15" id="KW-0472">Membrane</keyword>
<dbReference type="InterPro" id="IPR036390">
    <property type="entry name" value="WH_DNA-bd_sf"/>
</dbReference>
<feature type="transmembrane region" description="Helical" evidence="15">
    <location>
        <begin position="78"/>
        <end position="100"/>
    </location>
</feature>
<feature type="transmembrane region" description="Helical" evidence="15">
    <location>
        <begin position="172"/>
        <end position="194"/>
    </location>
</feature>
<protein>
    <submittedName>
        <fullName evidence="17">DNA translocase FtsK</fullName>
    </submittedName>
</protein>
<feature type="region of interest" description="Disordered" evidence="14">
    <location>
        <begin position="1"/>
        <end position="57"/>
    </location>
</feature>